<organism evidence="9 10">
    <name type="scientific">Agrobacterium tumefaciens</name>
    <dbReference type="NCBI Taxonomy" id="358"/>
    <lineage>
        <taxon>Bacteria</taxon>
        <taxon>Pseudomonadati</taxon>
        <taxon>Pseudomonadota</taxon>
        <taxon>Alphaproteobacteria</taxon>
        <taxon>Hyphomicrobiales</taxon>
        <taxon>Rhizobiaceae</taxon>
        <taxon>Rhizobium/Agrobacterium group</taxon>
        <taxon>Agrobacterium</taxon>
        <taxon>Agrobacterium tumefaciens complex</taxon>
    </lineage>
</organism>
<keyword evidence="4" id="KW-1003">Cell membrane</keyword>
<comment type="similarity">
    <text evidence="2">Belongs to the binding-protein-dependent transport system permease family. HisMQ subfamily.</text>
</comment>
<dbReference type="InterPro" id="IPR000515">
    <property type="entry name" value="MetI-like"/>
</dbReference>
<dbReference type="InterPro" id="IPR043429">
    <property type="entry name" value="ArtM/GltK/GlnP/TcyL/YhdX-like"/>
</dbReference>
<evidence type="ECO:0000256" key="8">
    <source>
        <dbReference type="RuleBase" id="RU363032"/>
    </source>
</evidence>
<proteinExistence type="inferred from homology"/>
<dbReference type="Proteomes" id="UP000237717">
    <property type="component" value="Chromosome II"/>
</dbReference>
<dbReference type="InterPro" id="IPR010065">
    <property type="entry name" value="AA_ABC_transptr_permease_3TM"/>
</dbReference>
<dbReference type="PROSITE" id="PS50928">
    <property type="entry name" value="ABC_TM1"/>
    <property type="match status" value="1"/>
</dbReference>
<gene>
    <name evidence="9" type="ORF">At1D1609_38850</name>
</gene>
<dbReference type="PANTHER" id="PTHR30614">
    <property type="entry name" value="MEMBRANE COMPONENT OF AMINO ACID ABC TRANSPORTER"/>
    <property type="match status" value="1"/>
</dbReference>
<evidence type="ECO:0000256" key="6">
    <source>
        <dbReference type="ARBA" id="ARBA00022989"/>
    </source>
</evidence>
<evidence type="ECO:0000256" key="4">
    <source>
        <dbReference type="ARBA" id="ARBA00022475"/>
    </source>
</evidence>
<dbReference type="EMBL" id="CP026925">
    <property type="protein sequence ID" value="AVH43935.1"/>
    <property type="molecule type" value="Genomic_DNA"/>
</dbReference>
<dbReference type="Gene3D" id="1.10.3720.10">
    <property type="entry name" value="MetI-like"/>
    <property type="match status" value="1"/>
</dbReference>
<dbReference type="AlphaFoldDB" id="A0A024IZJ6"/>
<accession>A0A024IZJ6</accession>
<dbReference type="GO" id="GO:0043190">
    <property type="term" value="C:ATP-binding cassette (ABC) transporter complex"/>
    <property type="evidence" value="ECO:0007669"/>
    <property type="project" value="InterPro"/>
</dbReference>
<dbReference type="RefSeq" id="WP_003519671.1">
    <property type="nucleotide sequence ID" value="NZ_CCAN010000012.1"/>
</dbReference>
<evidence type="ECO:0000256" key="3">
    <source>
        <dbReference type="ARBA" id="ARBA00022448"/>
    </source>
</evidence>
<reference evidence="9 10" key="1">
    <citation type="submission" date="2018-02" db="EMBL/GenBank/DDBJ databases">
        <title>Complete genome sequence of Agrobacterium tumefaciens 1D1609.</title>
        <authorList>
            <person name="Cho S.-T."/>
            <person name="Haryono M."/>
            <person name="Chang H.-H."/>
            <person name="Santos M.N."/>
            <person name="Lai E.-M."/>
            <person name="Kuo C.-H."/>
        </authorList>
    </citation>
    <scope>NUCLEOTIDE SEQUENCE [LARGE SCALE GENOMIC DNA]</scope>
    <source>
        <strain evidence="9 10">1D1609</strain>
    </source>
</reference>
<feature type="transmembrane region" description="Helical" evidence="8">
    <location>
        <begin position="27"/>
        <end position="47"/>
    </location>
</feature>
<name>A0A024IZJ6_AGRTU</name>
<dbReference type="eggNOG" id="COG0765">
    <property type="taxonomic scope" value="Bacteria"/>
</dbReference>
<feature type="transmembrane region" description="Helical" evidence="8">
    <location>
        <begin position="201"/>
        <end position="224"/>
    </location>
</feature>
<evidence type="ECO:0000256" key="5">
    <source>
        <dbReference type="ARBA" id="ARBA00022692"/>
    </source>
</evidence>
<evidence type="ECO:0000256" key="7">
    <source>
        <dbReference type="ARBA" id="ARBA00023136"/>
    </source>
</evidence>
<keyword evidence="7 8" id="KW-0472">Membrane</keyword>
<dbReference type="SUPFAM" id="SSF161098">
    <property type="entry name" value="MetI-like"/>
    <property type="match status" value="1"/>
</dbReference>
<sequence length="235" mass="25809">MSGFDLGAILNNADYVSMLLHGIQMTFIIYAGSWLLAMSLAIVLLAIRLSPFRFGDPLVAAYVSYHRNVPTLVQLMLWYFGVFTLLPSGLASWLSSHNAEAIFAIIGLGLCQAAYFSEDLRSGVRSINPGQMEAARALGHSYVSAMRFVIMPQGVRNALPPLINHSTSLFKNSSLGVLIGAPELTHAVKEVENLSFRTFEVYLVATVLYLFFSLLIMGLGAYISMRADPLRRARA</sequence>
<dbReference type="CDD" id="cd06261">
    <property type="entry name" value="TM_PBP2"/>
    <property type="match status" value="1"/>
</dbReference>
<evidence type="ECO:0000313" key="9">
    <source>
        <dbReference type="EMBL" id="AVH43935.1"/>
    </source>
</evidence>
<dbReference type="OrthoDB" id="7341446at2"/>
<comment type="subcellular location">
    <subcellularLocation>
        <location evidence="1">Cell inner membrane</location>
        <topology evidence="1">Multi-pass membrane protein</topology>
    </subcellularLocation>
    <subcellularLocation>
        <location evidence="8">Cell membrane</location>
        <topology evidence="8">Multi-pass membrane protein</topology>
    </subcellularLocation>
</comment>
<feature type="transmembrane region" description="Helical" evidence="8">
    <location>
        <begin position="101"/>
        <end position="117"/>
    </location>
</feature>
<keyword evidence="3 8" id="KW-0813">Transport</keyword>
<keyword evidence="6 8" id="KW-1133">Transmembrane helix</keyword>
<dbReference type="NCBIfam" id="TIGR01726">
    <property type="entry name" value="HEQRo_perm_3TM"/>
    <property type="match status" value="1"/>
</dbReference>
<evidence type="ECO:0000313" key="10">
    <source>
        <dbReference type="Proteomes" id="UP000237717"/>
    </source>
</evidence>
<dbReference type="GO" id="GO:0006865">
    <property type="term" value="P:amino acid transport"/>
    <property type="evidence" value="ECO:0007669"/>
    <property type="project" value="TreeGrafter"/>
</dbReference>
<dbReference type="InterPro" id="IPR035906">
    <property type="entry name" value="MetI-like_sf"/>
</dbReference>
<dbReference type="GO" id="GO:0022857">
    <property type="term" value="F:transmembrane transporter activity"/>
    <property type="evidence" value="ECO:0007669"/>
    <property type="project" value="InterPro"/>
</dbReference>
<evidence type="ECO:0000256" key="1">
    <source>
        <dbReference type="ARBA" id="ARBA00004429"/>
    </source>
</evidence>
<keyword evidence="5 8" id="KW-0812">Transmembrane</keyword>
<evidence type="ECO:0000256" key="2">
    <source>
        <dbReference type="ARBA" id="ARBA00010072"/>
    </source>
</evidence>
<dbReference type="PANTHER" id="PTHR30614:SF47">
    <property type="entry name" value="ABC TRANSPORTER PERMEASE"/>
    <property type="match status" value="1"/>
</dbReference>
<protein>
    <submittedName>
        <fullName evidence="9">Polar amino acid transport system permease protein</fullName>
    </submittedName>
</protein>
<feature type="transmembrane region" description="Helical" evidence="8">
    <location>
        <begin position="76"/>
        <end position="94"/>
    </location>
</feature>
<dbReference type="Pfam" id="PF00528">
    <property type="entry name" value="BPD_transp_1"/>
    <property type="match status" value="1"/>
</dbReference>